<dbReference type="HAMAP" id="MF_00500">
    <property type="entry name" value="Ribosomal_bS20"/>
    <property type="match status" value="1"/>
</dbReference>
<comment type="caution">
    <text evidence="8">The sequence shown here is derived from an EMBL/GenBank/DDBJ whole genome shotgun (WGS) entry which is preliminary data.</text>
</comment>
<keyword evidence="5 7" id="KW-0687">Ribonucleoprotein</keyword>
<evidence type="ECO:0000256" key="5">
    <source>
        <dbReference type="ARBA" id="ARBA00023274"/>
    </source>
</evidence>
<comment type="similarity">
    <text evidence="1 7">Belongs to the bacterial ribosomal protein bS20 family.</text>
</comment>
<dbReference type="PANTHER" id="PTHR33398:SF1">
    <property type="entry name" value="SMALL RIBOSOMAL SUBUNIT PROTEIN BS20C"/>
    <property type="match status" value="1"/>
</dbReference>
<evidence type="ECO:0000256" key="3">
    <source>
        <dbReference type="ARBA" id="ARBA00022884"/>
    </source>
</evidence>
<dbReference type="AlphaFoldDB" id="A0A1V4QE62"/>
<dbReference type="SUPFAM" id="SSF46992">
    <property type="entry name" value="Ribosomal protein S20"/>
    <property type="match status" value="1"/>
</dbReference>
<accession>A0A1V4QE62</accession>
<keyword evidence="2 7" id="KW-0699">rRNA-binding</keyword>
<dbReference type="Pfam" id="PF01649">
    <property type="entry name" value="Ribosomal_S20p"/>
    <property type="match status" value="1"/>
</dbReference>
<dbReference type="GO" id="GO:0003735">
    <property type="term" value="F:structural constituent of ribosome"/>
    <property type="evidence" value="ECO:0007669"/>
    <property type="project" value="InterPro"/>
</dbReference>
<comment type="function">
    <text evidence="7">Binds directly to 16S ribosomal RNA.</text>
</comment>
<dbReference type="GO" id="GO:0015935">
    <property type="term" value="C:small ribosomal subunit"/>
    <property type="evidence" value="ECO:0007669"/>
    <property type="project" value="TreeGrafter"/>
</dbReference>
<dbReference type="NCBIfam" id="TIGR00029">
    <property type="entry name" value="S20"/>
    <property type="match status" value="1"/>
</dbReference>
<keyword evidence="4 7" id="KW-0689">Ribosomal protein</keyword>
<keyword evidence="3 7" id="KW-0694">RNA-binding</keyword>
<dbReference type="Proteomes" id="UP000191663">
    <property type="component" value="Unassembled WGS sequence"/>
</dbReference>
<evidence type="ECO:0000256" key="2">
    <source>
        <dbReference type="ARBA" id="ARBA00022730"/>
    </source>
</evidence>
<dbReference type="GO" id="GO:0070181">
    <property type="term" value="F:small ribosomal subunit rRNA binding"/>
    <property type="evidence" value="ECO:0007669"/>
    <property type="project" value="TreeGrafter"/>
</dbReference>
<evidence type="ECO:0000313" key="9">
    <source>
        <dbReference type="Proteomes" id="UP000191663"/>
    </source>
</evidence>
<organism evidence="8 9">
    <name type="scientific">candidate division WOR-3 bacterium 4484_100</name>
    <dbReference type="NCBI Taxonomy" id="1936077"/>
    <lineage>
        <taxon>Bacteria</taxon>
        <taxon>Bacteria division WOR-3</taxon>
    </lineage>
</organism>
<dbReference type="PANTHER" id="PTHR33398">
    <property type="entry name" value="30S RIBOSOMAL PROTEIN S20"/>
    <property type="match status" value="1"/>
</dbReference>
<proteinExistence type="inferred from homology"/>
<protein>
    <recommendedName>
        <fullName evidence="6 7">Small ribosomal subunit protein bS20</fullName>
    </recommendedName>
</protein>
<evidence type="ECO:0000256" key="1">
    <source>
        <dbReference type="ARBA" id="ARBA00007634"/>
    </source>
</evidence>
<evidence type="ECO:0000256" key="7">
    <source>
        <dbReference type="HAMAP-Rule" id="MF_00500"/>
    </source>
</evidence>
<sequence length="91" mass="10857">MPMKKSRTVLKNIRKSERRRLINRRKKKRKKKKLKEAMKSILKMDSKKKALKAYPEVQSIIDKSIQDGLIKKNTAARYKSRLVKYINSLKK</sequence>
<gene>
    <name evidence="7" type="primary">rpsT</name>
    <name evidence="8" type="ORF">BXT86_05525</name>
</gene>
<dbReference type="InterPro" id="IPR002583">
    <property type="entry name" value="Ribosomal_bS20"/>
</dbReference>
<evidence type="ECO:0000256" key="4">
    <source>
        <dbReference type="ARBA" id="ARBA00022980"/>
    </source>
</evidence>
<name>A0A1V4QE62_UNCW3</name>
<dbReference type="GO" id="GO:0006412">
    <property type="term" value="P:translation"/>
    <property type="evidence" value="ECO:0007669"/>
    <property type="project" value="UniProtKB-UniRule"/>
</dbReference>
<evidence type="ECO:0000256" key="6">
    <source>
        <dbReference type="ARBA" id="ARBA00035136"/>
    </source>
</evidence>
<dbReference type="Gene3D" id="1.20.58.110">
    <property type="entry name" value="Ribosomal protein S20"/>
    <property type="match status" value="1"/>
</dbReference>
<dbReference type="EMBL" id="MUKB01000099">
    <property type="protein sequence ID" value="OPX17624.1"/>
    <property type="molecule type" value="Genomic_DNA"/>
</dbReference>
<reference evidence="9" key="1">
    <citation type="submission" date="2017-01" db="EMBL/GenBank/DDBJ databases">
        <title>Novel pathways for hydrocarbon cycling and metabolic interdependencies in hydrothermal sediment communities.</title>
        <authorList>
            <person name="Dombrowski N."/>
            <person name="Seitz K."/>
            <person name="Teske A."/>
            <person name="Baker B."/>
        </authorList>
    </citation>
    <scope>NUCLEOTIDE SEQUENCE [LARGE SCALE GENOMIC DNA]</scope>
</reference>
<dbReference type="InterPro" id="IPR036510">
    <property type="entry name" value="Ribosomal_bS20_sf"/>
</dbReference>
<evidence type="ECO:0000313" key="8">
    <source>
        <dbReference type="EMBL" id="OPX17624.1"/>
    </source>
</evidence>